<name>A0AAE0L8N6_9CHLO</name>
<organism evidence="1 2">
    <name type="scientific">Cymbomonas tetramitiformis</name>
    <dbReference type="NCBI Taxonomy" id="36881"/>
    <lineage>
        <taxon>Eukaryota</taxon>
        <taxon>Viridiplantae</taxon>
        <taxon>Chlorophyta</taxon>
        <taxon>Pyramimonadophyceae</taxon>
        <taxon>Pyramimonadales</taxon>
        <taxon>Pyramimonadaceae</taxon>
        <taxon>Cymbomonas</taxon>
    </lineage>
</organism>
<sequence length="334" mass="36312">MRGRCLRAYGGKELYFEAAGDSERLSKIVVVLKNEFGSAGLYLASFDFDDPTKGAIPKVSELLYDTIAYVVKNDSAAEHFLLGTDSVSDRDGRRALLDLINKGCVPPGVRQTLQEEYSQPRYLARVDPHPMLAKEQRLVRDNRDEDWTPTKTSRKYKMFERLDPDYAAARVRYPMPNDLRPVPLMSVLTNLITHIYVSWEQQQAELGGAGAAGGTAAYCMPADGEGAAENMHTLALCHIFQVAANVGAEAAFAAAVAEYGAPAVLTGDESDGIDVPAYGFSVPGSDGVLAELDGLTSRMKAMEAKVGVHLSQVSLLDNDDMHERASRAGERAFS</sequence>
<dbReference type="AlphaFoldDB" id="A0AAE0L8N6"/>
<dbReference type="EMBL" id="LGRX02006980">
    <property type="protein sequence ID" value="KAK3275839.1"/>
    <property type="molecule type" value="Genomic_DNA"/>
</dbReference>
<evidence type="ECO:0000313" key="1">
    <source>
        <dbReference type="EMBL" id="KAK3275839.1"/>
    </source>
</evidence>
<comment type="caution">
    <text evidence="1">The sequence shown here is derived from an EMBL/GenBank/DDBJ whole genome shotgun (WGS) entry which is preliminary data.</text>
</comment>
<protein>
    <submittedName>
        <fullName evidence="1">Uncharacterized protein</fullName>
    </submittedName>
</protein>
<evidence type="ECO:0000313" key="2">
    <source>
        <dbReference type="Proteomes" id="UP001190700"/>
    </source>
</evidence>
<gene>
    <name evidence="1" type="ORF">CYMTET_16051</name>
</gene>
<dbReference type="Proteomes" id="UP001190700">
    <property type="component" value="Unassembled WGS sequence"/>
</dbReference>
<accession>A0AAE0L8N6</accession>
<keyword evidence="2" id="KW-1185">Reference proteome</keyword>
<reference evidence="1 2" key="1">
    <citation type="journal article" date="2015" name="Genome Biol. Evol.">
        <title>Comparative Genomics of a Bacterivorous Green Alga Reveals Evolutionary Causalities and Consequences of Phago-Mixotrophic Mode of Nutrition.</title>
        <authorList>
            <person name="Burns J.A."/>
            <person name="Paasch A."/>
            <person name="Narechania A."/>
            <person name="Kim E."/>
        </authorList>
    </citation>
    <scope>NUCLEOTIDE SEQUENCE [LARGE SCALE GENOMIC DNA]</scope>
    <source>
        <strain evidence="1 2">PLY_AMNH</strain>
    </source>
</reference>
<proteinExistence type="predicted"/>